<dbReference type="Gene3D" id="3.50.50.60">
    <property type="entry name" value="FAD/NAD(P)-binding domain"/>
    <property type="match status" value="1"/>
</dbReference>
<dbReference type="PRINTS" id="PR00411">
    <property type="entry name" value="PNDRDTASEI"/>
</dbReference>
<dbReference type="PANTHER" id="PTHR43014:SF2">
    <property type="entry name" value="MERCURIC REDUCTASE"/>
    <property type="match status" value="1"/>
</dbReference>
<dbReference type="Pfam" id="PF07992">
    <property type="entry name" value="Pyr_redox_2"/>
    <property type="match status" value="1"/>
</dbReference>
<evidence type="ECO:0000259" key="1">
    <source>
        <dbReference type="Pfam" id="PF07992"/>
    </source>
</evidence>
<gene>
    <name evidence="2" type="ORF">DXZ20_12965</name>
</gene>
<dbReference type="Proteomes" id="UP000481033">
    <property type="component" value="Unassembled WGS sequence"/>
</dbReference>
<protein>
    <submittedName>
        <fullName evidence="2">NAD(P)/FAD-dependent oxidoreductase</fullName>
    </submittedName>
</protein>
<dbReference type="InterPro" id="IPR023753">
    <property type="entry name" value="FAD/NAD-binding_dom"/>
</dbReference>
<accession>A0A6M0RL83</accession>
<dbReference type="PANTHER" id="PTHR43014">
    <property type="entry name" value="MERCURIC REDUCTASE"/>
    <property type="match status" value="1"/>
</dbReference>
<organism evidence="2 3">
    <name type="scientific">Adonisia turfae CCMR0081</name>
    <dbReference type="NCBI Taxonomy" id="2292702"/>
    <lineage>
        <taxon>Bacteria</taxon>
        <taxon>Bacillati</taxon>
        <taxon>Cyanobacteriota</taxon>
        <taxon>Adonisia</taxon>
        <taxon>Adonisia turfae</taxon>
    </lineage>
</organism>
<dbReference type="SUPFAM" id="SSF51905">
    <property type="entry name" value="FAD/NAD(P)-binding domain"/>
    <property type="match status" value="1"/>
</dbReference>
<sequence>MAIYDTDYDLAIFGGSLSSRMAACTAAQKGARVALIAPHWQISDMTRYTLAALSYAGSTSTPKKRWAFWRDWVALQCAHTVLSPAALNSQGVDVILEPASFTRGRRLKLANRYLKAKGYLLTDGYATSGPMATGLLCHQLAKLETLPKSIGVIGYGATALEWAYALSHHAKVVLILQDRSLLPAEDEDIQRLAAAQLRSIGVKVIFSHNSPGSDECQFKAEKFNVEQLVIVPQPYAWETLALSNVGIASDVPMAVNVCLQTQWSQLYVTGSSLGGENRPELTQQEISIALVNALFGRRLTMQYERVLYGINLLSPIGRWGLTERQARRCYGRDVQIFQAFCLPVMAENVAQINFCKLIILGQQIIGMHLMGDGAPTLAAALGNKPDMQTLSPWITASFRPGTLLDVIYQAIDQWKHCRWCEGQWRRDGAENWFNFRRSL</sequence>
<comment type="caution">
    <text evidence="2">The sequence shown here is derived from an EMBL/GenBank/DDBJ whole genome shotgun (WGS) entry which is preliminary data.</text>
</comment>
<evidence type="ECO:0000313" key="2">
    <source>
        <dbReference type="EMBL" id="NEZ56572.1"/>
    </source>
</evidence>
<feature type="domain" description="FAD/NAD(P)-binding" evidence="1">
    <location>
        <begin position="8"/>
        <end position="209"/>
    </location>
</feature>
<dbReference type="AlphaFoldDB" id="A0A6M0RL83"/>
<proteinExistence type="predicted"/>
<dbReference type="InterPro" id="IPR036188">
    <property type="entry name" value="FAD/NAD-bd_sf"/>
</dbReference>
<evidence type="ECO:0000313" key="3">
    <source>
        <dbReference type="Proteomes" id="UP000481033"/>
    </source>
</evidence>
<keyword evidence="3" id="KW-1185">Reference proteome</keyword>
<dbReference type="EMBL" id="QXHD01000004">
    <property type="protein sequence ID" value="NEZ56572.1"/>
    <property type="molecule type" value="Genomic_DNA"/>
</dbReference>
<dbReference type="GO" id="GO:0003955">
    <property type="term" value="F:NAD(P)H dehydrogenase (quinone) activity"/>
    <property type="evidence" value="ECO:0007669"/>
    <property type="project" value="TreeGrafter"/>
</dbReference>
<dbReference type="GO" id="GO:0050660">
    <property type="term" value="F:flavin adenine dinucleotide binding"/>
    <property type="evidence" value="ECO:0007669"/>
    <property type="project" value="TreeGrafter"/>
</dbReference>
<dbReference type="RefSeq" id="WP_163664863.1">
    <property type="nucleotide sequence ID" value="NZ_QXHD01000004.1"/>
</dbReference>
<reference evidence="2 3" key="1">
    <citation type="journal article" date="2020" name="Microb. Ecol.">
        <title>Ecogenomics of the Marine Benthic Filamentous Cyanobacterium Adonisia.</title>
        <authorList>
            <person name="Walter J.M."/>
            <person name="Coutinho F.H."/>
            <person name="Leomil L."/>
            <person name="Hargreaves P.I."/>
            <person name="Campeao M.E."/>
            <person name="Vieira V.V."/>
            <person name="Silva B.S."/>
            <person name="Fistarol G.O."/>
            <person name="Salomon P.S."/>
            <person name="Sawabe T."/>
            <person name="Mino S."/>
            <person name="Hosokawa M."/>
            <person name="Miyashita H."/>
            <person name="Maruyama F."/>
            <person name="van Verk M.C."/>
            <person name="Dutilh B.E."/>
            <person name="Thompson C.C."/>
            <person name="Thompson F.L."/>
        </authorList>
    </citation>
    <scope>NUCLEOTIDE SEQUENCE [LARGE SCALE GENOMIC DNA]</scope>
    <source>
        <strain evidence="2 3">CCMR0081</strain>
    </source>
</reference>
<name>A0A6M0RL83_9CYAN</name>